<dbReference type="EMBL" id="JBHRZH010000001">
    <property type="protein sequence ID" value="MFC3759403.1"/>
    <property type="molecule type" value="Genomic_DNA"/>
</dbReference>
<evidence type="ECO:0008006" key="3">
    <source>
        <dbReference type="Google" id="ProtNLM"/>
    </source>
</evidence>
<name>A0ABV7Y2C8_9ACTN</name>
<dbReference type="RefSeq" id="WP_205122202.1">
    <property type="nucleotide sequence ID" value="NZ_JAFBCM010000001.1"/>
</dbReference>
<reference evidence="2" key="1">
    <citation type="journal article" date="2019" name="Int. J. Syst. Evol. Microbiol.">
        <title>The Global Catalogue of Microorganisms (GCM) 10K type strain sequencing project: providing services to taxonomists for standard genome sequencing and annotation.</title>
        <authorList>
            <consortium name="The Broad Institute Genomics Platform"/>
            <consortium name="The Broad Institute Genome Sequencing Center for Infectious Disease"/>
            <person name="Wu L."/>
            <person name="Ma J."/>
        </authorList>
    </citation>
    <scope>NUCLEOTIDE SEQUENCE [LARGE SCALE GENOMIC DNA]</scope>
    <source>
        <strain evidence="2">CGMCC 4.7241</strain>
    </source>
</reference>
<protein>
    <recommendedName>
        <fullName evidence="3">Extracellular solute-binding protein</fullName>
    </recommendedName>
</protein>
<keyword evidence="2" id="KW-1185">Reference proteome</keyword>
<gene>
    <name evidence="1" type="ORF">ACFOUW_00995</name>
</gene>
<proteinExistence type="predicted"/>
<sequence>MRRVLSIGLAAVLIIGVGFAIWFGSRGGGPGEQPGGNTNLTAVKGVIGSEKSAFFKDQRVRDVFAKHGLSVEIDTAGSRQIATSVDLEKYDFAFPSSAPAAEKIQRERKTTQSFAPFYSPMVIASFQPIVDLLAKQGVAVKAADGTWTFDMAKYLELAAKGTRWNQLPGNTTYPVRKNILIRTTDPRNSNSAAMYLAIASNVVNDNAIVQSAAEEQKVLSQVSQLFLAQGYTAKTSEQPFDDYLSLGMGNTPLLFIYEAQFVDRVVRNDGTITPDMVLMYPSPTVLSKHTVVPLNDNGAKVGELLVNDPELQSLAATFGFRTTKPAQFADVVKQHKVAVRTSVVDVIDPPSYDTLERLLTSIEKKYAASGAAAVGKDEGPL</sequence>
<comment type="caution">
    <text evidence="1">The sequence shown here is derived from an EMBL/GenBank/DDBJ whole genome shotgun (WGS) entry which is preliminary data.</text>
</comment>
<organism evidence="1 2">
    <name type="scientific">Tenggerimyces flavus</name>
    <dbReference type="NCBI Taxonomy" id="1708749"/>
    <lineage>
        <taxon>Bacteria</taxon>
        <taxon>Bacillati</taxon>
        <taxon>Actinomycetota</taxon>
        <taxon>Actinomycetes</taxon>
        <taxon>Propionibacteriales</taxon>
        <taxon>Nocardioidaceae</taxon>
        <taxon>Tenggerimyces</taxon>
    </lineage>
</organism>
<accession>A0ABV7Y2C8</accession>
<evidence type="ECO:0000313" key="1">
    <source>
        <dbReference type="EMBL" id="MFC3759403.1"/>
    </source>
</evidence>
<evidence type="ECO:0000313" key="2">
    <source>
        <dbReference type="Proteomes" id="UP001595699"/>
    </source>
</evidence>
<dbReference type="Proteomes" id="UP001595699">
    <property type="component" value="Unassembled WGS sequence"/>
</dbReference>